<sequence>MYFGTLREAGTSSRQTYGEPLLPECWKLALRCRDLIVCKRRTRAKRLRKILGLTFEGRESGSAGAGKRRNYLKFVPQRTQEFKLRSEKRYSAMYTCVFAAASVSAMSGGVGASVKSASIWFRWPSRTSAGRPNLE</sequence>
<dbReference type="Proteomes" id="UP000054893">
    <property type="component" value="Unassembled WGS sequence"/>
</dbReference>
<dbReference type="AlphaFoldDB" id="A0A158H073"/>
<evidence type="ECO:0000313" key="1">
    <source>
        <dbReference type="EMBL" id="SAL37497.1"/>
    </source>
</evidence>
<proteinExistence type="predicted"/>
<evidence type="ECO:0000313" key="2">
    <source>
        <dbReference type="Proteomes" id="UP000054893"/>
    </source>
</evidence>
<name>A0A158H073_CABSO</name>
<gene>
    <name evidence="1" type="ORF">AWB64_03851</name>
</gene>
<organism evidence="1 2">
    <name type="scientific">Caballeronia sordidicola</name>
    <name type="common">Burkholderia sordidicola</name>
    <dbReference type="NCBI Taxonomy" id="196367"/>
    <lineage>
        <taxon>Bacteria</taxon>
        <taxon>Pseudomonadati</taxon>
        <taxon>Pseudomonadota</taxon>
        <taxon>Betaproteobacteria</taxon>
        <taxon>Burkholderiales</taxon>
        <taxon>Burkholderiaceae</taxon>
        <taxon>Caballeronia</taxon>
    </lineage>
</organism>
<dbReference type="EMBL" id="FCOC02000012">
    <property type="protein sequence ID" value="SAL37497.1"/>
    <property type="molecule type" value="Genomic_DNA"/>
</dbReference>
<accession>A0A158H073</accession>
<protein>
    <submittedName>
        <fullName evidence="1">Uncharacterized protein</fullName>
    </submittedName>
</protein>
<reference evidence="1 2" key="1">
    <citation type="submission" date="2016-01" db="EMBL/GenBank/DDBJ databases">
        <authorList>
            <person name="Oliw E.H."/>
        </authorList>
    </citation>
    <scope>NUCLEOTIDE SEQUENCE [LARGE SCALE GENOMIC DNA]</scope>
    <source>
        <strain evidence="1">LMG 22029</strain>
    </source>
</reference>